<sequence length="345" mass="38274">MPVAAQAFKKRKQSQEGTSTPKKKTKRDVKSHAPNADTETKKDKGKGKETAFQVVQSSLVVSISPVFSNNPRAGVEEMLDSMIMRYIPALDGVVLSHSNVSFKEDTAAIQADCPFLVCKIIFDATVWRPLVGMKLVGKISLCSPDHISLLVHKTFNVSIPRHHIPTDNWEFQYGPAENDPEFGAGAEVDEEKHSSEEGSGKWIHRVTGSPLGEDDGYLEFTVVGLTVANEMLSLLGSIQHDPFSPLHVPLGRAQSSEEKDVVDRMLMDGDEEEEDSDEAVDTDDDGFQALTKKQTEASTELTQQHQKEVEKATAEKDERMKKKKRKAEEATVENQKPQKKKKSKS</sequence>
<dbReference type="Pfam" id="PF17875">
    <property type="entry name" value="RPA43_OB"/>
    <property type="match status" value="1"/>
</dbReference>
<evidence type="ECO:0000256" key="5">
    <source>
        <dbReference type="SAM" id="MobiDB-lite"/>
    </source>
</evidence>
<reference evidence="7" key="1">
    <citation type="submission" date="2020-11" db="EMBL/GenBank/DDBJ databases">
        <authorList>
            <consortium name="DOE Joint Genome Institute"/>
            <person name="Ahrendt S."/>
            <person name="Riley R."/>
            <person name="Andreopoulos W."/>
            <person name="Labutti K."/>
            <person name="Pangilinan J."/>
            <person name="Ruiz-Duenas F.J."/>
            <person name="Barrasa J.M."/>
            <person name="Sanchez-Garcia M."/>
            <person name="Camarero S."/>
            <person name="Miyauchi S."/>
            <person name="Serrano A."/>
            <person name="Linde D."/>
            <person name="Babiker R."/>
            <person name="Drula E."/>
            <person name="Ayuso-Fernandez I."/>
            <person name="Pacheco R."/>
            <person name="Padilla G."/>
            <person name="Ferreira P."/>
            <person name="Barriuso J."/>
            <person name="Kellner H."/>
            <person name="Castanera R."/>
            <person name="Alfaro M."/>
            <person name="Ramirez L."/>
            <person name="Pisabarro A.G."/>
            <person name="Kuo A."/>
            <person name="Tritt A."/>
            <person name="Lipzen A."/>
            <person name="He G."/>
            <person name="Yan M."/>
            <person name="Ng V."/>
            <person name="Cullen D."/>
            <person name="Martin F."/>
            <person name="Rosso M.-N."/>
            <person name="Henrissat B."/>
            <person name="Hibbett D."/>
            <person name="Martinez A.T."/>
            <person name="Grigoriev I.V."/>
        </authorList>
    </citation>
    <scope>NUCLEOTIDE SEQUENCE</scope>
    <source>
        <strain evidence="7">AH 40177</strain>
    </source>
</reference>
<dbReference type="PANTHER" id="PTHR12709">
    <property type="entry name" value="DNA-DIRECTED RNA POLYMERASE II, III"/>
    <property type="match status" value="1"/>
</dbReference>
<dbReference type="Gene3D" id="3.30.1490.120">
    <property type="entry name" value="RNA polymerase Rpb7-like, N-terminal domain"/>
    <property type="match status" value="1"/>
</dbReference>
<keyword evidence="3" id="KW-0804">Transcription</keyword>
<evidence type="ECO:0000313" key="7">
    <source>
        <dbReference type="EMBL" id="KAF9071129.1"/>
    </source>
</evidence>
<evidence type="ECO:0000256" key="2">
    <source>
        <dbReference type="ARBA" id="ARBA00022478"/>
    </source>
</evidence>
<dbReference type="Proteomes" id="UP000772434">
    <property type="component" value="Unassembled WGS sequence"/>
</dbReference>
<dbReference type="OrthoDB" id="10250504at2759"/>
<feature type="domain" description="RPA43 OB" evidence="6">
    <location>
        <begin position="129"/>
        <end position="238"/>
    </location>
</feature>
<keyword evidence="4" id="KW-0539">Nucleus</keyword>
<accession>A0A9P5PRW7</accession>
<dbReference type="CDD" id="cd04328">
    <property type="entry name" value="RNAP_I_Rpa43_N"/>
    <property type="match status" value="1"/>
</dbReference>
<evidence type="ECO:0000259" key="6">
    <source>
        <dbReference type="Pfam" id="PF17875"/>
    </source>
</evidence>
<organism evidence="7 8">
    <name type="scientific">Rhodocollybia butyracea</name>
    <dbReference type="NCBI Taxonomy" id="206335"/>
    <lineage>
        <taxon>Eukaryota</taxon>
        <taxon>Fungi</taxon>
        <taxon>Dikarya</taxon>
        <taxon>Basidiomycota</taxon>
        <taxon>Agaricomycotina</taxon>
        <taxon>Agaricomycetes</taxon>
        <taxon>Agaricomycetidae</taxon>
        <taxon>Agaricales</taxon>
        <taxon>Marasmiineae</taxon>
        <taxon>Omphalotaceae</taxon>
        <taxon>Rhodocollybia</taxon>
    </lineage>
</organism>
<feature type="compositionally biased region" description="Basic and acidic residues" evidence="5">
    <location>
        <begin position="190"/>
        <end position="199"/>
    </location>
</feature>
<evidence type="ECO:0000256" key="4">
    <source>
        <dbReference type="ARBA" id="ARBA00023242"/>
    </source>
</evidence>
<dbReference type="InterPro" id="IPR041178">
    <property type="entry name" value="RPA43_OB"/>
</dbReference>
<proteinExistence type="predicted"/>
<feature type="region of interest" description="Disordered" evidence="5">
    <location>
        <begin position="180"/>
        <end position="206"/>
    </location>
</feature>
<dbReference type="EMBL" id="JADNRY010000035">
    <property type="protein sequence ID" value="KAF9071129.1"/>
    <property type="molecule type" value="Genomic_DNA"/>
</dbReference>
<feature type="region of interest" description="Disordered" evidence="5">
    <location>
        <begin position="1"/>
        <end position="48"/>
    </location>
</feature>
<keyword evidence="8" id="KW-1185">Reference proteome</keyword>
<feature type="compositionally biased region" description="Basic and acidic residues" evidence="5">
    <location>
        <begin position="38"/>
        <end position="48"/>
    </location>
</feature>
<evidence type="ECO:0000256" key="3">
    <source>
        <dbReference type="ARBA" id="ARBA00023163"/>
    </source>
</evidence>
<dbReference type="Gene3D" id="2.40.50.1060">
    <property type="match status" value="1"/>
</dbReference>
<dbReference type="GO" id="GO:0006352">
    <property type="term" value="P:DNA-templated transcription initiation"/>
    <property type="evidence" value="ECO:0007669"/>
    <property type="project" value="InterPro"/>
</dbReference>
<feature type="region of interest" description="Disordered" evidence="5">
    <location>
        <begin position="294"/>
        <end position="345"/>
    </location>
</feature>
<name>A0A9P5PRW7_9AGAR</name>
<comment type="subcellular location">
    <subcellularLocation>
        <location evidence="1">Nucleus</location>
    </subcellularLocation>
</comment>
<dbReference type="GO" id="GO:0006362">
    <property type="term" value="P:transcription elongation by RNA polymerase I"/>
    <property type="evidence" value="ECO:0007669"/>
    <property type="project" value="TreeGrafter"/>
</dbReference>
<dbReference type="InterPro" id="IPR036898">
    <property type="entry name" value="RNA_pol_Rpb7-like_N_sf"/>
</dbReference>
<protein>
    <recommendedName>
        <fullName evidence="6">RPA43 OB domain-containing protein</fullName>
    </recommendedName>
</protein>
<evidence type="ECO:0000313" key="8">
    <source>
        <dbReference type="Proteomes" id="UP000772434"/>
    </source>
</evidence>
<keyword evidence="2" id="KW-0240">DNA-directed RNA polymerase</keyword>
<evidence type="ECO:0000256" key="1">
    <source>
        <dbReference type="ARBA" id="ARBA00004123"/>
    </source>
</evidence>
<dbReference type="InterPro" id="IPR041901">
    <property type="entry name" value="RNAP_I_Rpa43_N"/>
</dbReference>
<dbReference type="AlphaFoldDB" id="A0A9P5PRW7"/>
<feature type="compositionally biased region" description="Basic and acidic residues" evidence="5">
    <location>
        <begin position="305"/>
        <end position="320"/>
    </location>
</feature>
<gene>
    <name evidence="7" type="ORF">BDP27DRAFT_1291887</name>
</gene>
<dbReference type="GO" id="GO:0005736">
    <property type="term" value="C:RNA polymerase I complex"/>
    <property type="evidence" value="ECO:0007669"/>
    <property type="project" value="TreeGrafter"/>
</dbReference>
<comment type="caution">
    <text evidence="7">The sequence shown here is derived from an EMBL/GenBank/DDBJ whole genome shotgun (WGS) entry which is preliminary data.</text>
</comment>
<dbReference type="PANTHER" id="PTHR12709:SF5">
    <property type="entry name" value="DNA-DIRECTED RNA POLYMERASE I SUBUNIT RPA43"/>
    <property type="match status" value="1"/>
</dbReference>
<dbReference type="InterPro" id="IPR045113">
    <property type="entry name" value="Rpb7-like"/>
</dbReference>